<accession>A0A397SDN7</accession>
<keyword evidence="1" id="KW-0547">Nucleotide-binding</keyword>
<keyword evidence="2" id="KW-0067">ATP-binding</keyword>
<evidence type="ECO:0000256" key="1">
    <source>
        <dbReference type="ARBA" id="ARBA00022741"/>
    </source>
</evidence>
<keyword evidence="4" id="KW-0808">Transferase</keyword>
<dbReference type="GO" id="GO:0097527">
    <property type="term" value="P:necroptotic signaling pathway"/>
    <property type="evidence" value="ECO:0007669"/>
    <property type="project" value="TreeGrafter"/>
</dbReference>
<dbReference type="InterPro" id="IPR011009">
    <property type="entry name" value="Kinase-like_dom_sf"/>
</dbReference>
<dbReference type="InterPro" id="IPR051681">
    <property type="entry name" value="Ser/Thr_Kinases-Pseudokinases"/>
</dbReference>
<dbReference type="OrthoDB" id="2426709at2759"/>
<dbReference type="InterPro" id="IPR001245">
    <property type="entry name" value="Ser-Thr/Tyr_kinase_cat_dom"/>
</dbReference>
<feature type="domain" description="Protein kinase" evidence="3">
    <location>
        <begin position="1"/>
        <end position="291"/>
    </location>
</feature>
<dbReference type="SUPFAM" id="SSF56112">
    <property type="entry name" value="Protein kinase-like (PK-like)"/>
    <property type="match status" value="1"/>
</dbReference>
<dbReference type="Proteomes" id="UP000265703">
    <property type="component" value="Unassembled WGS sequence"/>
</dbReference>
<keyword evidence="5" id="KW-1185">Reference proteome</keyword>
<proteinExistence type="predicted"/>
<dbReference type="Pfam" id="PF07714">
    <property type="entry name" value="PK_Tyr_Ser-Thr"/>
    <property type="match status" value="1"/>
</dbReference>
<keyword evidence="4" id="KW-0418">Kinase</keyword>
<protein>
    <submittedName>
        <fullName evidence="4">Kinase-like domain-containing protein</fullName>
    </submittedName>
</protein>
<comment type="caution">
    <text evidence="4">The sequence shown here is derived from an EMBL/GenBank/DDBJ whole genome shotgun (WGS) entry which is preliminary data.</text>
</comment>
<evidence type="ECO:0000256" key="2">
    <source>
        <dbReference type="ARBA" id="ARBA00022840"/>
    </source>
</evidence>
<dbReference type="GO" id="GO:0005524">
    <property type="term" value="F:ATP binding"/>
    <property type="evidence" value="ECO:0007669"/>
    <property type="project" value="UniProtKB-KW"/>
</dbReference>
<dbReference type="GO" id="GO:0004672">
    <property type="term" value="F:protein kinase activity"/>
    <property type="evidence" value="ECO:0007669"/>
    <property type="project" value="InterPro"/>
</dbReference>
<dbReference type="AlphaFoldDB" id="A0A397SDN7"/>
<gene>
    <name evidence="4" type="ORF">C1645_809764</name>
</gene>
<evidence type="ECO:0000313" key="5">
    <source>
        <dbReference type="Proteomes" id="UP000265703"/>
    </source>
</evidence>
<dbReference type="PANTHER" id="PTHR44329:SF298">
    <property type="entry name" value="MIXED LINEAGE KINASE DOMAIN-LIKE PROTEIN"/>
    <property type="match status" value="1"/>
</dbReference>
<sequence length="332" mass="38818">MLNCEITKGNISFSFNDKSTTGSQYVVLKQLKNSKNIGADFVRQLDSYYMVMSSEKSPKLYGISQDPETKDYILVMQYASGGDLRQYLQDNFIELDWYQKIPMLLEIAKGLKAIHDHEYVHRDFHSGNVLLNLTKSFIEEENENSKLFDTQKYDILISDLGLCNDFSFSNSFSHDDKKIFGIIPYIAPEILSFTINESDLNDDIYTKASDIYSFAMIMWELTSGQRPFVHSAHDENLIQEIVNGLRPEIFKGTPKFYLDLLEKCWDNSPLKRPNINEIIDIIENWNLHWNLNLDLIENAEIERKELVKSNDWILFNDYKHPEAFYFSRSLKF</sequence>
<dbReference type="InterPro" id="IPR000719">
    <property type="entry name" value="Prot_kinase_dom"/>
</dbReference>
<name>A0A397SDN7_9GLOM</name>
<dbReference type="PROSITE" id="PS50011">
    <property type="entry name" value="PROTEIN_KINASE_DOM"/>
    <property type="match status" value="1"/>
</dbReference>
<reference evidence="4 5" key="1">
    <citation type="submission" date="2018-06" db="EMBL/GenBank/DDBJ databases">
        <title>Comparative genomics reveals the genomic features of Rhizophagus irregularis, R. cerebriforme, R. diaphanum and Gigaspora rosea, and their symbiotic lifestyle signature.</title>
        <authorList>
            <person name="Morin E."/>
            <person name="San Clemente H."/>
            <person name="Chen E.C.H."/>
            <person name="De La Providencia I."/>
            <person name="Hainaut M."/>
            <person name="Kuo A."/>
            <person name="Kohler A."/>
            <person name="Murat C."/>
            <person name="Tang N."/>
            <person name="Roy S."/>
            <person name="Loubradou J."/>
            <person name="Henrissat B."/>
            <person name="Grigoriev I.V."/>
            <person name="Corradi N."/>
            <person name="Roux C."/>
            <person name="Martin F.M."/>
        </authorList>
    </citation>
    <scope>NUCLEOTIDE SEQUENCE [LARGE SCALE GENOMIC DNA]</scope>
    <source>
        <strain evidence="4 5">DAOM 227022</strain>
    </source>
</reference>
<evidence type="ECO:0000313" key="4">
    <source>
        <dbReference type="EMBL" id="RIA82127.1"/>
    </source>
</evidence>
<dbReference type="PANTHER" id="PTHR44329">
    <property type="entry name" value="SERINE/THREONINE-PROTEIN KINASE TNNI3K-RELATED"/>
    <property type="match status" value="1"/>
</dbReference>
<dbReference type="Gene3D" id="1.10.510.10">
    <property type="entry name" value="Transferase(Phosphotransferase) domain 1"/>
    <property type="match status" value="1"/>
</dbReference>
<dbReference type="EMBL" id="QKYT01000703">
    <property type="protein sequence ID" value="RIA82127.1"/>
    <property type="molecule type" value="Genomic_DNA"/>
</dbReference>
<evidence type="ECO:0000259" key="3">
    <source>
        <dbReference type="PROSITE" id="PS50011"/>
    </source>
</evidence>
<organism evidence="4 5">
    <name type="scientific">Glomus cerebriforme</name>
    <dbReference type="NCBI Taxonomy" id="658196"/>
    <lineage>
        <taxon>Eukaryota</taxon>
        <taxon>Fungi</taxon>
        <taxon>Fungi incertae sedis</taxon>
        <taxon>Mucoromycota</taxon>
        <taxon>Glomeromycotina</taxon>
        <taxon>Glomeromycetes</taxon>
        <taxon>Glomerales</taxon>
        <taxon>Glomeraceae</taxon>
        <taxon>Glomus</taxon>
    </lineage>
</organism>